<dbReference type="InParanoid" id="A0A2H3DAW7"/>
<dbReference type="Proteomes" id="UP000217790">
    <property type="component" value="Unassembled WGS sequence"/>
</dbReference>
<dbReference type="EMBL" id="KZ293662">
    <property type="protein sequence ID" value="PBK91250.1"/>
    <property type="molecule type" value="Genomic_DNA"/>
</dbReference>
<dbReference type="AlphaFoldDB" id="A0A2H3DAW7"/>
<dbReference type="OrthoDB" id="2665372at2759"/>
<organism evidence="1 2">
    <name type="scientific">Armillaria gallica</name>
    <name type="common">Bulbous honey fungus</name>
    <name type="synonym">Armillaria bulbosa</name>
    <dbReference type="NCBI Taxonomy" id="47427"/>
    <lineage>
        <taxon>Eukaryota</taxon>
        <taxon>Fungi</taxon>
        <taxon>Dikarya</taxon>
        <taxon>Basidiomycota</taxon>
        <taxon>Agaricomycotina</taxon>
        <taxon>Agaricomycetes</taxon>
        <taxon>Agaricomycetidae</taxon>
        <taxon>Agaricales</taxon>
        <taxon>Marasmiineae</taxon>
        <taxon>Physalacriaceae</taxon>
        <taxon>Armillaria</taxon>
    </lineage>
</organism>
<reference evidence="2" key="1">
    <citation type="journal article" date="2017" name="Nat. Ecol. Evol.">
        <title>Genome expansion and lineage-specific genetic innovations in the forest pathogenic fungi Armillaria.</title>
        <authorList>
            <person name="Sipos G."/>
            <person name="Prasanna A.N."/>
            <person name="Walter M.C."/>
            <person name="O'Connor E."/>
            <person name="Balint B."/>
            <person name="Krizsan K."/>
            <person name="Kiss B."/>
            <person name="Hess J."/>
            <person name="Varga T."/>
            <person name="Slot J."/>
            <person name="Riley R."/>
            <person name="Boka B."/>
            <person name="Rigling D."/>
            <person name="Barry K."/>
            <person name="Lee J."/>
            <person name="Mihaltcheva S."/>
            <person name="LaButti K."/>
            <person name="Lipzen A."/>
            <person name="Waldron R."/>
            <person name="Moloney N.M."/>
            <person name="Sperisen C."/>
            <person name="Kredics L."/>
            <person name="Vagvoelgyi C."/>
            <person name="Patrignani A."/>
            <person name="Fitzpatrick D."/>
            <person name="Nagy I."/>
            <person name="Doyle S."/>
            <person name="Anderson J.B."/>
            <person name="Grigoriev I.V."/>
            <person name="Gueldener U."/>
            <person name="Muensterkoetter M."/>
            <person name="Nagy L.G."/>
        </authorList>
    </citation>
    <scope>NUCLEOTIDE SEQUENCE [LARGE SCALE GENOMIC DNA]</scope>
    <source>
        <strain evidence="2">Ar21-2</strain>
    </source>
</reference>
<proteinExistence type="predicted"/>
<keyword evidence="2" id="KW-1185">Reference proteome</keyword>
<evidence type="ECO:0000313" key="1">
    <source>
        <dbReference type="EMBL" id="PBK91250.1"/>
    </source>
</evidence>
<gene>
    <name evidence="1" type="ORF">ARMGADRAFT_1107157</name>
</gene>
<name>A0A2H3DAW7_ARMGA</name>
<sequence>MLEFEGQNKRLQMSMRGDAKKWAHAFQDMVEVSQEDWVDDNDTMLDDALQGQTQIEVSHAGSEFSHLLNNILSRLSKEKSCYKNAHPRRDCEELSNDLFAKQIVDLRNAYMQWSSTRGKDGLDNVDVEEPEGILREKYGLWVIDVYTWLSICLDLYLSILSEVNMRVKKSLKHDGSNFRIQISYSCCMYKLEGEPGLHFKKLITIDGNNSQKHVRHHVVTYSMEKLNEGKSIECTDSRCGGGDYFLSREQKDDVPALENPYMHITDSVKSCSWEHTSMVWGWKIWRVVIACYFEHLNSHETFESLSTFLSNNYKQALGILHDVSSLCDTMVNLKIGDVGVFDQWLEEEKSYLKGLTLALTDLKIKLNKVTAVFVNDGPQANGKNINSCQIETTCHQSQEHYQVKLDEVLSLELEMGSILTNDGSQGILNGRTCWLISTIAPIRGL</sequence>
<evidence type="ECO:0000313" key="2">
    <source>
        <dbReference type="Proteomes" id="UP000217790"/>
    </source>
</evidence>
<accession>A0A2H3DAW7</accession>
<protein>
    <submittedName>
        <fullName evidence="1">Uncharacterized protein</fullName>
    </submittedName>
</protein>